<protein>
    <submittedName>
        <fullName evidence="2">Uncharacterized protein</fullName>
    </submittedName>
</protein>
<evidence type="ECO:0000256" key="1">
    <source>
        <dbReference type="SAM" id="SignalP"/>
    </source>
</evidence>
<evidence type="ECO:0000313" key="3">
    <source>
        <dbReference type="Proteomes" id="UP000612746"/>
    </source>
</evidence>
<keyword evidence="3" id="KW-1185">Reference proteome</keyword>
<sequence>MASHPFRSSNMKFSILSALLAFSAATASAESFGGAVYIYQNNVSHPKTSYVNVTKSNVVVTDGVACSGDQTLPAKDGALSATFTTIDNPWGYNSEKQKDILMGYISTEGNKCLTLIRGNPLKFAACPSFNTPIKTGNRFAWFHDKRSGAIWAYGGDAKGAEARGISFLATTLQTTGKNVVGTTMHKDPVQDVYLGLGRVNFGDSAQSPAGCA</sequence>
<dbReference type="EMBL" id="JAEPRA010000007">
    <property type="protein sequence ID" value="KAG2183103.1"/>
    <property type="molecule type" value="Genomic_DNA"/>
</dbReference>
<comment type="caution">
    <text evidence="2">The sequence shown here is derived from an EMBL/GenBank/DDBJ whole genome shotgun (WGS) entry which is preliminary data.</text>
</comment>
<organism evidence="2 3">
    <name type="scientific">Umbelopsis vinacea</name>
    <dbReference type="NCBI Taxonomy" id="44442"/>
    <lineage>
        <taxon>Eukaryota</taxon>
        <taxon>Fungi</taxon>
        <taxon>Fungi incertae sedis</taxon>
        <taxon>Mucoromycota</taxon>
        <taxon>Mucoromycotina</taxon>
        <taxon>Umbelopsidomycetes</taxon>
        <taxon>Umbelopsidales</taxon>
        <taxon>Umbelopsidaceae</taxon>
        <taxon>Umbelopsis</taxon>
    </lineage>
</organism>
<gene>
    <name evidence="2" type="ORF">INT44_006084</name>
</gene>
<proteinExistence type="predicted"/>
<dbReference type="Proteomes" id="UP000612746">
    <property type="component" value="Unassembled WGS sequence"/>
</dbReference>
<evidence type="ECO:0000313" key="2">
    <source>
        <dbReference type="EMBL" id="KAG2183103.1"/>
    </source>
</evidence>
<keyword evidence="1" id="KW-0732">Signal</keyword>
<accession>A0A8H7Q0G3</accession>
<dbReference type="AlphaFoldDB" id="A0A8H7Q0G3"/>
<feature type="chain" id="PRO_5034203849" evidence="1">
    <location>
        <begin position="30"/>
        <end position="212"/>
    </location>
</feature>
<name>A0A8H7Q0G3_9FUNG</name>
<feature type="signal peptide" evidence="1">
    <location>
        <begin position="1"/>
        <end position="29"/>
    </location>
</feature>
<dbReference type="OrthoDB" id="2353340at2759"/>
<reference evidence="2" key="1">
    <citation type="submission" date="2020-12" db="EMBL/GenBank/DDBJ databases">
        <title>Metabolic potential, ecology and presence of endohyphal bacteria is reflected in genomic diversity of Mucoromycotina.</title>
        <authorList>
            <person name="Muszewska A."/>
            <person name="Okrasinska A."/>
            <person name="Steczkiewicz K."/>
            <person name="Drgas O."/>
            <person name="Orlowska M."/>
            <person name="Perlinska-Lenart U."/>
            <person name="Aleksandrzak-Piekarczyk T."/>
            <person name="Szatraj K."/>
            <person name="Zielenkiewicz U."/>
            <person name="Pilsyk S."/>
            <person name="Malc E."/>
            <person name="Mieczkowski P."/>
            <person name="Kruszewska J.S."/>
            <person name="Biernat P."/>
            <person name="Pawlowska J."/>
        </authorList>
    </citation>
    <scope>NUCLEOTIDE SEQUENCE</scope>
    <source>
        <strain evidence="2">WA0000051536</strain>
    </source>
</reference>